<keyword evidence="1" id="KW-0472">Membrane</keyword>
<dbReference type="Proteomes" id="UP000293638">
    <property type="component" value="Unassembled WGS sequence"/>
</dbReference>
<evidence type="ECO:0000313" key="4">
    <source>
        <dbReference type="Proteomes" id="UP000293638"/>
    </source>
</evidence>
<dbReference type="EMBL" id="SGXD01000001">
    <property type="protein sequence ID" value="RZS91013.1"/>
    <property type="molecule type" value="Genomic_DNA"/>
</dbReference>
<feature type="domain" description="DUF6458" evidence="2">
    <location>
        <begin position="1"/>
        <end position="60"/>
    </location>
</feature>
<dbReference type="AlphaFoldDB" id="A0A4Q7NUX1"/>
<proteinExistence type="predicted"/>
<evidence type="ECO:0000256" key="1">
    <source>
        <dbReference type="SAM" id="Phobius"/>
    </source>
</evidence>
<organism evidence="3 4">
    <name type="scientific">Motilibacter rhizosphaerae</name>
    <dbReference type="NCBI Taxonomy" id="598652"/>
    <lineage>
        <taxon>Bacteria</taxon>
        <taxon>Bacillati</taxon>
        <taxon>Actinomycetota</taxon>
        <taxon>Actinomycetes</taxon>
        <taxon>Motilibacterales</taxon>
        <taxon>Motilibacteraceae</taxon>
        <taxon>Motilibacter</taxon>
    </lineage>
</organism>
<sequence length="91" mass="9751">MGIGISVLLIAAGLILALAVEATVSGLDIQVVGWILVAAGVLGLVLEIALFAPRRRYPARDVVEVARPADRVVVDDRPVVEERRVYGDGRY</sequence>
<keyword evidence="1" id="KW-0812">Transmembrane</keyword>
<keyword evidence="1" id="KW-1133">Transmembrane helix</keyword>
<dbReference type="InterPro" id="IPR045597">
    <property type="entry name" value="DUF6458"/>
</dbReference>
<dbReference type="RefSeq" id="WP_130491132.1">
    <property type="nucleotide sequence ID" value="NZ_SGXD01000001.1"/>
</dbReference>
<reference evidence="3 4" key="1">
    <citation type="submission" date="2019-02" db="EMBL/GenBank/DDBJ databases">
        <title>Genomic Encyclopedia of Type Strains, Phase IV (KMG-IV): sequencing the most valuable type-strain genomes for metagenomic binning, comparative biology and taxonomic classification.</title>
        <authorList>
            <person name="Goeker M."/>
        </authorList>
    </citation>
    <scope>NUCLEOTIDE SEQUENCE [LARGE SCALE GENOMIC DNA]</scope>
    <source>
        <strain evidence="3 4">DSM 45622</strain>
    </source>
</reference>
<accession>A0A4Q7NUX1</accession>
<feature type="transmembrane region" description="Helical" evidence="1">
    <location>
        <begin position="32"/>
        <end position="52"/>
    </location>
</feature>
<gene>
    <name evidence="3" type="ORF">EV189_0244</name>
</gene>
<protein>
    <recommendedName>
        <fullName evidence="2">DUF6458 domain-containing protein</fullName>
    </recommendedName>
</protein>
<evidence type="ECO:0000313" key="3">
    <source>
        <dbReference type="EMBL" id="RZS91013.1"/>
    </source>
</evidence>
<dbReference type="Pfam" id="PF20059">
    <property type="entry name" value="DUF6458"/>
    <property type="match status" value="1"/>
</dbReference>
<keyword evidence="4" id="KW-1185">Reference proteome</keyword>
<name>A0A4Q7NUX1_9ACTN</name>
<evidence type="ECO:0000259" key="2">
    <source>
        <dbReference type="Pfam" id="PF20059"/>
    </source>
</evidence>
<comment type="caution">
    <text evidence="3">The sequence shown here is derived from an EMBL/GenBank/DDBJ whole genome shotgun (WGS) entry which is preliminary data.</text>
</comment>